<dbReference type="EMBL" id="BABT02000023">
    <property type="protein sequence ID" value="GAA93720.1"/>
    <property type="molecule type" value="Genomic_DNA"/>
</dbReference>
<name>G7DT10_MIXOS</name>
<feature type="compositionally biased region" description="Polar residues" evidence="5">
    <location>
        <begin position="312"/>
        <end position="324"/>
    </location>
</feature>
<feature type="transmembrane region" description="Helical" evidence="6">
    <location>
        <begin position="824"/>
        <end position="844"/>
    </location>
</feature>
<dbReference type="OrthoDB" id="408493at2759"/>
<gene>
    <name evidence="7" type="primary">Mo00366</name>
    <name evidence="7" type="ORF">E5Q_00366</name>
</gene>
<evidence type="ECO:0000313" key="7">
    <source>
        <dbReference type="EMBL" id="GAA93720.1"/>
    </source>
</evidence>
<comment type="subcellular location">
    <subcellularLocation>
        <location evidence="1">Membrane</location>
        <topology evidence="1">Multi-pass membrane protein</topology>
    </subcellularLocation>
</comment>
<evidence type="ECO:0000256" key="3">
    <source>
        <dbReference type="ARBA" id="ARBA00022989"/>
    </source>
</evidence>
<feature type="region of interest" description="Disordered" evidence="5">
    <location>
        <begin position="186"/>
        <end position="210"/>
    </location>
</feature>
<dbReference type="PANTHER" id="PTHR10231">
    <property type="entry name" value="NUCLEOTIDE-SUGAR TRANSMEMBRANE TRANSPORTER"/>
    <property type="match status" value="1"/>
</dbReference>
<feature type="compositionally biased region" description="Low complexity" evidence="5">
    <location>
        <begin position="871"/>
        <end position="884"/>
    </location>
</feature>
<protein>
    <recommendedName>
        <fullName evidence="9">Nucleotide-sugar transporter</fullName>
    </recommendedName>
</protein>
<evidence type="ECO:0000256" key="5">
    <source>
        <dbReference type="SAM" id="MobiDB-lite"/>
    </source>
</evidence>
<keyword evidence="4 6" id="KW-0472">Membrane</keyword>
<dbReference type="GO" id="GO:0000139">
    <property type="term" value="C:Golgi membrane"/>
    <property type="evidence" value="ECO:0007669"/>
    <property type="project" value="InterPro"/>
</dbReference>
<dbReference type="HOGENOM" id="CLU_291354_0_0_1"/>
<dbReference type="eggNOG" id="KOG2234">
    <property type="taxonomic scope" value="Eukaryota"/>
</dbReference>
<comment type="caution">
    <text evidence="7">The sequence shown here is derived from an EMBL/GenBank/DDBJ whole genome shotgun (WGS) entry which is preliminary data.</text>
</comment>
<keyword evidence="3 6" id="KW-1133">Transmembrane helix</keyword>
<feature type="region of interest" description="Disordered" evidence="5">
    <location>
        <begin position="964"/>
        <end position="1048"/>
    </location>
</feature>
<feature type="transmembrane region" description="Helical" evidence="6">
    <location>
        <begin position="711"/>
        <end position="731"/>
    </location>
</feature>
<keyword evidence="2 6" id="KW-0812">Transmembrane</keyword>
<reference evidence="7 8" key="1">
    <citation type="journal article" date="2011" name="J. Gen. Appl. Microbiol.">
        <title>Draft genome sequencing of the enigmatic basidiomycete Mixia osmundae.</title>
        <authorList>
            <person name="Nishida H."/>
            <person name="Nagatsuka Y."/>
            <person name="Sugiyama J."/>
        </authorList>
    </citation>
    <scope>NUCLEOTIDE SEQUENCE [LARGE SCALE GENOMIC DNA]</scope>
    <source>
        <strain evidence="8">CBS 9802 / IAM 14324 / JCM 22182 / KY 12970</strain>
    </source>
</reference>
<dbReference type="Pfam" id="PF04142">
    <property type="entry name" value="Nuc_sug_transp"/>
    <property type="match status" value="2"/>
</dbReference>
<dbReference type="GO" id="GO:0015165">
    <property type="term" value="F:pyrimidine nucleotide-sugar transmembrane transporter activity"/>
    <property type="evidence" value="ECO:0007669"/>
    <property type="project" value="InterPro"/>
</dbReference>
<accession>G7DT10</accession>
<feature type="region of interest" description="Disordered" evidence="5">
    <location>
        <begin position="871"/>
        <end position="904"/>
    </location>
</feature>
<organism evidence="7 8">
    <name type="scientific">Mixia osmundae (strain CBS 9802 / IAM 14324 / JCM 22182 / KY 12970)</name>
    <dbReference type="NCBI Taxonomy" id="764103"/>
    <lineage>
        <taxon>Eukaryota</taxon>
        <taxon>Fungi</taxon>
        <taxon>Dikarya</taxon>
        <taxon>Basidiomycota</taxon>
        <taxon>Pucciniomycotina</taxon>
        <taxon>Mixiomycetes</taxon>
        <taxon>Mixiales</taxon>
        <taxon>Mixiaceae</taxon>
        <taxon>Mixia</taxon>
    </lineage>
</organism>
<evidence type="ECO:0000256" key="4">
    <source>
        <dbReference type="ARBA" id="ARBA00023136"/>
    </source>
</evidence>
<dbReference type="RefSeq" id="XP_014566158.1">
    <property type="nucleotide sequence ID" value="XM_014710672.1"/>
</dbReference>
<evidence type="ECO:0000256" key="6">
    <source>
        <dbReference type="SAM" id="Phobius"/>
    </source>
</evidence>
<feature type="compositionally biased region" description="Basic and acidic residues" evidence="5">
    <location>
        <begin position="187"/>
        <end position="210"/>
    </location>
</feature>
<reference evidence="7 8" key="2">
    <citation type="journal article" date="2012" name="Open Biol.">
        <title>Characteristics of nucleosomes and linker DNA regions on the genome of the basidiomycete Mixia osmundae revealed by mono- and dinucleosome mapping.</title>
        <authorList>
            <person name="Nishida H."/>
            <person name="Kondo S."/>
            <person name="Matsumoto T."/>
            <person name="Suzuki Y."/>
            <person name="Yoshikawa H."/>
            <person name="Taylor T.D."/>
            <person name="Sugiyama J."/>
        </authorList>
    </citation>
    <scope>NUCLEOTIDE SEQUENCE [LARGE SCALE GENOMIC DNA]</scope>
    <source>
        <strain evidence="8">CBS 9802 / IAM 14324 / JCM 22182 / KY 12970</strain>
    </source>
</reference>
<keyword evidence="8" id="KW-1185">Reference proteome</keyword>
<evidence type="ECO:0008006" key="9">
    <source>
        <dbReference type="Google" id="ProtNLM"/>
    </source>
</evidence>
<dbReference type="AlphaFoldDB" id="G7DT10"/>
<sequence length="1048" mass="112673">MAGDAHEMSMIDIERLMSTTEEVRRARADVSDALATSIPALRERLTAIRQLSTLQTQSSAAASALRSATPTVNGLIDEAESSNDAIQLALRSQESGQLSLDDTINVVRDALANTQDLLSRARLSLQEAMTVTERLDRVSMLLSSEDRRLSTIETAAAHLAQATTVPIVEETTPTSASHAWLLASAADQHEPQDRTADTMTRSEESQRMENRRAQIMREMSALRSASRVLGEASTSAYSSASVSPSPETSRLLPASQDLLSASPQPVQTSFERLALPELWQAQETSEQQEPPHTPTLPRRRPLVAPTRRYAISESTPPETRQNSSRRLLDLLERDRELGELTRLSLSSLSGEYQPIGSSAGLTRRHATRSRRSYVDVLREPPLSERESMDIDPDASDLDAPCHRYASLTLVDPDGARIGRALSRSDSAGTDHLSQDPFYNTYDDHVGKVNAQRVAVAKGPSHAFTSAHAALAADAKHRSILAEHVRLPTRTMSNDGVPSLAGIPLKYISLVTLTVQNSTLAILIHYSRTAPGARPYSTAAAVLLGEILKGVISLAVALANTYTHLDAAPYGSGSAAGHYASPGAPLKRRISNQIQTIESSSMRYLKLLPSKSAGLFKDVFSDDCWKLSIPALLYYIQNNLQFVAASNLDVATFQVTYQLKILTTALFSVVLLRRRLSLSKWLSLVGLGVGVAIVQLQTAPASSHHDDSMNPLKGFIAVSLSCLTSGLAGVYFEMVLKGSKADLWVRNTQLSFFSLLPALLPVVAPSFTLSSLFDGTAAPALSATAKPVVAGLFDNFGFWAIATVLVQVAGGLITALVIKHADNILKGFATSLSIIISFIAGVMLFDAPVTTSFVVGCGIVLCATYMYNAPSPGSSSSGYAPVGAAQRREKSSPDQSVHSSSEKFQGHQTLDIAPGHHGHLFSPQPQVRRTGLSKILTNGINQNGGIDSPLARQSQNSSLILENLNPVQPERPLHPVRRRSLSQNLNQSRGGSPMRDAHSPGPGSPKPSSGRFSWLSKDSTQGSSSRKSSFGDTGSGYNGLTMPHNDLAQ</sequence>
<evidence type="ECO:0000313" key="8">
    <source>
        <dbReference type="Proteomes" id="UP000009131"/>
    </source>
</evidence>
<dbReference type="InParanoid" id="G7DT10"/>
<dbReference type="Proteomes" id="UP000009131">
    <property type="component" value="Unassembled WGS sequence"/>
</dbReference>
<evidence type="ECO:0000256" key="2">
    <source>
        <dbReference type="ARBA" id="ARBA00022692"/>
    </source>
</evidence>
<feature type="transmembrane region" description="Helical" evidence="6">
    <location>
        <begin position="751"/>
        <end position="772"/>
    </location>
</feature>
<evidence type="ECO:0000256" key="1">
    <source>
        <dbReference type="ARBA" id="ARBA00004141"/>
    </source>
</evidence>
<proteinExistence type="predicted"/>
<feature type="compositionally biased region" description="Polar residues" evidence="5">
    <location>
        <begin position="1015"/>
        <end position="1031"/>
    </location>
</feature>
<feature type="transmembrane region" description="Helical" evidence="6">
    <location>
        <begin position="680"/>
        <end position="699"/>
    </location>
</feature>
<dbReference type="NCBIfam" id="TIGR00803">
    <property type="entry name" value="nst"/>
    <property type="match status" value="1"/>
</dbReference>
<dbReference type="STRING" id="764103.G7DT10"/>
<dbReference type="SUPFAM" id="SSF103481">
    <property type="entry name" value="Multidrug resistance efflux transporter EmrE"/>
    <property type="match status" value="1"/>
</dbReference>
<feature type="compositionally biased region" description="Polar residues" evidence="5">
    <location>
        <begin position="980"/>
        <end position="989"/>
    </location>
</feature>
<dbReference type="InterPro" id="IPR007271">
    <property type="entry name" value="Nuc_sug_transpt"/>
</dbReference>
<feature type="transmembrane region" description="Helical" evidence="6">
    <location>
        <begin position="654"/>
        <end position="671"/>
    </location>
</feature>
<feature type="region of interest" description="Disordered" evidence="5">
    <location>
        <begin position="282"/>
        <end position="324"/>
    </location>
</feature>
<dbReference type="InterPro" id="IPR037185">
    <property type="entry name" value="EmrE-like"/>
</dbReference>
<feature type="transmembrane region" description="Helical" evidence="6">
    <location>
        <begin position="795"/>
        <end position="817"/>
    </location>
</feature>